<dbReference type="Proteomes" id="UP000182427">
    <property type="component" value="Chromosome I"/>
</dbReference>
<feature type="transmembrane region" description="Helical" evidence="8">
    <location>
        <begin position="214"/>
        <end position="236"/>
    </location>
</feature>
<feature type="transmembrane region" description="Helical" evidence="8">
    <location>
        <begin position="325"/>
        <end position="342"/>
    </location>
</feature>
<evidence type="ECO:0000313" key="11">
    <source>
        <dbReference type="Proteomes" id="UP000182427"/>
    </source>
</evidence>
<feature type="transmembrane region" description="Helical" evidence="8">
    <location>
        <begin position="300"/>
        <end position="318"/>
    </location>
</feature>
<evidence type="ECO:0000256" key="8">
    <source>
        <dbReference type="SAM" id="Phobius"/>
    </source>
</evidence>
<evidence type="ECO:0000256" key="7">
    <source>
        <dbReference type="ARBA" id="ARBA00023136"/>
    </source>
</evidence>
<reference evidence="10 11" key="1">
    <citation type="submission" date="2016-10" db="EMBL/GenBank/DDBJ databases">
        <authorList>
            <person name="de Groot N.N."/>
        </authorList>
    </citation>
    <scope>NUCLEOTIDE SEQUENCE [LARGE SCALE GENOMIC DNA]</scope>
    <source>
        <strain evidence="10 11">GAS232</strain>
    </source>
</reference>
<evidence type="ECO:0000256" key="2">
    <source>
        <dbReference type="ARBA" id="ARBA00022475"/>
    </source>
</evidence>
<keyword evidence="7 8" id="KW-0472">Membrane</keyword>
<name>A0A1G7Q7L6_9BACT</name>
<keyword evidence="5 8" id="KW-0812">Transmembrane</keyword>
<feature type="transmembrane region" description="Helical" evidence="8">
    <location>
        <begin position="167"/>
        <end position="194"/>
    </location>
</feature>
<keyword evidence="11" id="KW-1185">Reference proteome</keyword>
<evidence type="ECO:0000313" key="10">
    <source>
        <dbReference type="EMBL" id="SDF94484.1"/>
    </source>
</evidence>
<proteinExistence type="predicted"/>
<comment type="subcellular location">
    <subcellularLocation>
        <location evidence="1">Cell membrane</location>
        <topology evidence="1">Multi-pass membrane protein</topology>
    </subcellularLocation>
</comment>
<evidence type="ECO:0000256" key="5">
    <source>
        <dbReference type="ARBA" id="ARBA00022692"/>
    </source>
</evidence>
<feature type="transmembrane region" description="Helical" evidence="8">
    <location>
        <begin position="273"/>
        <end position="294"/>
    </location>
</feature>
<keyword evidence="3 10" id="KW-0328">Glycosyltransferase</keyword>
<feature type="transmembrane region" description="Helical" evidence="8">
    <location>
        <begin position="79"/>
        <end position="107"/>
    </location>
</feature>
<dbReference type="Pfam" id="PF13231">
    <property type="entry name" value="PMT_2"/>
    <property type="match status" value="1"/>
</dbReference>
<feature type="transmembrane region" description="Helical" evidence="8">
    <location>
        <begin position="140"/>
        <end position="160"/>
    </location>
</feature>
<dbReference type="GO" id="GO:0005886">
    <property type="term" value="C:plasma membrane"/>
    <property type="evidence" value="ECO:0007669"/>
    <property type="project" value="UniProtKB-SubCell"/>
</dbReference>
<dbReference type="GO" id="GO:0016763">
    <property type="term" value="F:pentosyltransferase activity"/>
    <property type="evidence" value="ECO:0007669"/>
    <property type="project" value="TreeGrafter"/>
</dbReference>
<protein>
    <submittedName>
        <fullName evidence="10">Dolichyl-phosphate-mannose-protein mannosyltransferase</fullName>
    </submittedName>
</protein>
<evidence type="ECO:0000259" key="9">
    <source>
        <dbReference type="Pfam" id="PF13231"/>
    </source>
</evidence>
<feature type="domain" description="Glycosyltransferase RgtA/B/C/D-like" evidence="9">
    <location>
        <begin position="71"/>
        <end position="197"/>
    </location>
</feature>
<dbReference type="InterPro" id="IPR050297">
    <property type="entry name" value="LipidA_mod_glycosyltrf_83"/>
</dbReference>
<sequence>MKKIQALLVLLIASVYALYFVHLGADFPAFVRWNDWARYTDEGWYTSAAIQHVLTGRWYFPSGFNPVVALPVWPALMRLWFAIVGCSMVSERVLAVLLMGGSLLMLYSLLRRTVSETTCMIAILLFLLCPYNYAFARMAFLEPLVIFLFFLGLFICTLRLSSWVRAAAVGVVLCAMLLTKTTALTLAPAMLLFLMDSCNPGVPLRTTVRNPCTLAIPGLAIAIASLLMGAYFLLLVRPHYIADFRNIFHINAYHANLRILPEKLAIALADLRVVDPYVAVLVLVLLLMSLWWFRDLWSQPLFRASALAVACYVFYIGWHGWLSQRYYAPCAFLLTCMLAIGVQRMQHSRVCFPIFTVVLALAAIIMTISTLRWIAHPTYTFRDASLSIARHMKADTGVPTVLASPSSDDLALYSGIHTWNPTWPTQNLDVLLQQNPLGWYAAWVPQEASLSPAITNRYDAREIERWTAMPDEIHQYLVLYRLTPRTSN</sequence>
<dbReference type="InterPro" id="IPR038731">
    <property type="entry name" value="RgtA/B/C-like"/>
</dbReference>
<dbReference type="PANTHER" id="PTHR33908">
    <property type="entry name" value="MANNOSYLTRANSFERASE YKCB-RELATED"/>
    <property type="match status" value="1"/>
</dbReference>
<organism evidence="10 11">
    <name type="scientific">Terriglobus roseus</name>
    <dbReference type="NCBI Taxonomy" id="392734"/>
    <lineage>
        <taxon>Bacteria</taxon>
        <taxon>Pseudomonadati</taxon>
        <taxon>Acidobacteriota</taxon>
        <taxon>Terriglobia</taxon>
        <taxon>Terriglobales</taxon>
        <taxon>Acidobacteriaceae</taxon>
        <taxon>Terriglobus</taxon>
    </lineage>
</organism>
<dbReference type="EMBL" id="LT629690">
    <property type="protein sequence ID" value="SDF94484.1"/>
    <property type="molecule type" value="Genomic_DNA"/>
</dbReference>
<keyword evidence="2" id="KW-1003">Cell membrane</keyword>
<dbReference type="GO" id="GO:0009103">
    <property type="term" value="P:lipopolysaccharide biosynthetic process"/>
    <property type="evidence" value="ECO:0007669"/>
    <property type="project" value="UniProtKB-ARBA"/>
</dbReference>
<accession>A0A1G7Q7L6</accession>
<evidence type="ECO:0000256" key="6">
    <source>
        <dbReference type="ARBA" id="ARBA00022989"/>
    </source>
</evidence>
<feature type="transmembrane region" description="Helical" evidence="8">
    <location>
        <begin position="114"/>
        <end position="134"/>
    </location>
</feature>
<keyword evidence="4 10" id="KW-0808">Transferase</keyword>
<dbReference type="RefSeq" id="WP_172838349.1">
    <property type="nucleotide sequence ID" value="NZ_LT629690.1"/>
</dbReference>
<keyword evidence="6 8" id="KW-1133">Transmembrane helix</keyword>
<evidence type="ECO:0000256" key="4">
    <source>
        <dbReference type="ARBA" id="ARBA00022679"/>
    </source>
</evidence>
<gene>
    <name evidence="10" type="ORF">SAMN05444167_3781</name>
</gene>
<dbReference type="AlphaFoldDB" id="A0A1G7Q7L6"/>
<evidence type="ECO:0000256" key="3">
    <source>
        <dbReference type="ARBA" id="ARBA00022676"/>
    </source>
</evidence>
<dbReference type="PANTHER" id="PTHR33908:SF11">
    <property type="entry name" value="MEMBRANE PROTEIN"/>
    <property type="match status" value="1"/>
</dbReference>
<feature type="transmembrane region" description="Helical" evidence="8">
    <location>
        <begin position="354"/>
        <end position="375"/>
    </location>
</feature>
<evidence type="ECO:0000256" key="1">
    <source>
        <dbReference type="ARBA" id="ARBA00004651"/>
    </source>
</evidence>